<dbReference type="RefSeq" id="YP_009019368.1">
    <property type="nucleotide sequence ID" value="NC_023775.1"/>
</dbReference>
<comment type="similarity">
    <text evidence="1 6">Belongs to the universal ribosomal protein uL2 family.</text>
</comment>
<dbReference type="AlphaFoldDB" id="A0A023HHQ5"/>
<dbReference type="PIRSF" id="PIRSF002158">
    <property type="entry name" value="Ribosomal_L2"/>
    <property type="match status" value="1"/>
</dbReference>
<dbReference type="InterPro" id="IPR005880">
    <property type="entry name" value="Ribosomal_uL2_bac/org-type"/>
</dbReference>
<keyword evidence="5 6" id="KW-0687">Ribonucleoprotein</keyword>
<dbReference type="SMART" id="SM01383">
    <property type="entry name" value="Ribosomal_L2"/>
    <property type="match status" value="1"/>
</dbReference>
<dbReference type="EMBL" id="KC843975">
    <property type="protein sequence ID" value="AGN72468.1"/>
    <property type="molecule type" value="Genomic_DNA"/>
</dbReference>
<dbReference type="HAMAP" id="MF_01320_B">
    <property type="entry name" value="Ribosomal_uL2_B"/>
    <property type="match status" value="1"/>
</dbReference>
<gene>
    <name evidence="6 10" type="primary">rpl2</name>
    <name evidence="12" type="ORF">BW920_0057</name>
    <name evidence="11" type="ORF">ChprCp023</name>
</gene>
<dbReference type="FunFam" id="2.40.50.140:FF:000003">
    <property type="entry name" value="50S ribosomal protein L2"/>
    <property type="match status" value="1"/>
</dbReference>
<evidence type="ECO:0000256" key="6">
    <source>
        <dbReference type="HAMAP-Rule" id="MF_01320"/>
    </source>
</evidence>
<evidence type="ECO:0000256" key="4">
    <source>
        <dbReference type="ARBA" id="ARBA00022980"/>
    </source>
</evidence>
<dbReference type="InterPro" id="IPR012340">
    <property type="entry name" value="NA-bd_OB-fold"/>
</dbReference>
<keyword evidence="3 10" id="KW-0934">Plastid</keyword>
<sequence length="273" mass="29865">MAIRFFKPSTPGSRHGSVLNFDEISSKKPEKKLTKGWSRSQGRNNKGIITSRHRGGGHKRLYRKIDFTRNKIGVSATVKNIEYDPNRTARIALVSYNDGEKRYIISPLGLKIGEKLLSSPNASITIGNTLPLSNIPLGTSVHNVELQPGAGGQFVRSAGSVAQIVAKEGRWVTLRLPSGESRLISEKCWATIGRVGNIDNSNITLGKAGRSRWLSRRPHVRGSAMNPVDHPHGGGEGKAPIGRARPVSLWGKPALGVKTRKRKKFSNKLIVNF</sequence>
<reference evidence="12" key="3">
    <citation type="submission" date="2017-02" db="EMBL/GenBank/DDBJ databases">
        <title>Whole genome sequencing of photosynthetic microalga Auxenochlorella protothecoides UTEX 2341.</title>
        <authorList>
            <person name="Patelou M."/>
            <person name="Skliros D."/>
            <person name="Kalliampakou K.I."/>
            <person name="Ioannidis N.E."/>
            <person name="Papazi A."/>
            <person name="Katharios P."/>
            <person name="Kotzabasis K."/>
            <person name="Flemetakis E."/>
        </authorList>
    </citation>
    <scope>NUCLEOTIDE SEQUENCE</scope>
    <source>
        <strain evidence="12">UTEX 2341</strain>
    </source>
</reference>
<dbReference type="PANTHER" id="PTHR13691:SF5">
    <property type="entry name" value="LARGE RIBOSOMAL SUBUNIT PROTEIN UL2M"/>
    <property type="match status" value="1"/>
</dbReference>
<dbReference type="FunFam" id="4.10.950.10:FF:000001">
    <property type="entry name" value="50S ribosomal protein L2"/>
    <property type="match status" value="1"/>
</dbReference>
<dbReference type="InterPro" id="IPR014726">
    <property type="entry name" value="Ribosomal_uL2_dom3"/>
</dbReference>
<name>A0A023HHQ5_AUXPR</name>
<dbReference type="SUPFAM" id="SSF50249">
    <property type="entry name" value="Nucleic acid-binding proteins"/>
    <property type="match status" value="1"/>
</dbReference>
<dbReference type="Pfam" id="PF03947">
    <property type="entry name" value="Ribosomal_L2_C"/>
    <property type="match status" value="1"/>
</dbReference>
<comment type="subunit">
    <text evidence="2 6">Part of the 50S ribosomal subunit.</text>
</comment>
<reference evidence="10" key="1">
    <citation type="submission" date="2013-02" db="EMBL/GenBank/DDBJ databases">
        <title>Chloroplast Sequencing of Green Alga Chlorella protothecoides and Comparative Analyses with C. variabilis and C. vulgaris.</title>
        <authorList>
            <person name="Park S.-H."/>
            <person name="Starkenburg S."/>
            <person name="Kyndt J."/>
            <person name="Angelova A."/>
            <person name="Chertkov O."/>
            <person name="Shen X."/>
            <person name="Brown J.K."/>
        </authorList>
    </citation>
    <scope>NUCLEOTIDE SEQUENCE</scope>
</reference>
<dbReference type="EMBL" id="KC631634">
    <property type="protein sequence ID" value="AGL10893.1"/>
    <property type="molecule type" value="Genomic_DNA"/>
</dbReference>
<dbReference type="SUPFAM" id="SSF50104">
    <property type="entry name" value="Translation proteins SH3-like domain"/>
    <property type="match status" value="1"/>
</dbReference>
<keyword evidence="10" id="KW-0150">Chloroplast</keyword>
<evidence type="ECO:0000256" key="7">
    <source>
        <dbReference type="SAM" id="MobiDB-lite"/>
    </source>
</evidence>
<dbReference type="InterPro" id="IPR014722">
    <property type="entry name" value="Rib_uL2_dom2"/>
</dbReference>
<dbReference type="GO" id="GO:0032543">
    <property type="term" value="P:mitochondrial translation"/>
    <property type="evidence" value="ECO:0007669"/>
    <property type="project" value="TreeGrafter"/>
</dbReference>
<dbReference type="Gene3D" id="2.30.30.30">
    <property type="match status" value="1"/>
</dbReference>
<proteinExistence type="inferred from homology"/>
<protein>
    <recommendedName>
        <fullName evidence="6">Large ribosomal subunit protein uL2c</fullName>
    </recommendedName>
</protein>
<dbReference type="KEGG" id="apro:CP73_p022"/>
<dbReference type="GO" id="GO:0019843">
    <property type="term" value="F:rRNA binding"/>
    <property type="evidence" value="ECO:0007669"/>
    <property type="project" value="UniProtKB-UniRule"/>
</dbReference>
<organism evidence="10">
    <name type="scientific">Auxenochlorella protothecoides</name>
    <name type="common">Green microalga</name>
    <name type="synonym">Chlorella protothecoides</name>
    <dbReference type="NCBI Taxonomy" id="3075"/>
    <lineage>
        <taxon>Eukaryota</taxon>
        <taxon>Viridiplantae</taxon>
        <taxon>Chlorophyta</taxon>
        <taxon>core chlorophytes</taxon>
        <taxon>Trebouxiophyceae</taxon>
        <taxon>Chlorellales</taxon>
        <taxon>Chlorellaceae</taxon>
        <taxon>Auxenochlorella</taxon>
    </lineage>
</organism>
<dbReference type="EMBL" id="KY613608">
    <property type="protein sequence ID" value="ARU77457.1"/>
    <property type="molecule type" value="Genomic_DNA"/>
</dbReference>
<feature type="domain" description="Large ribosomal subunit protein uL2 RNA-binding" evidence="9">
    <location>
        <begin position="42"/>
        <end position="118"/>
    </location>
</feature>
<keyword evidence="4 6" id="KW-0689">Ribosomal protein</keyword>
<evidence type="ECO:0000256" key="1">
    <source>
        <dbReference type="ARBA" id="ARBA00005636"/>
    </source>
</evidence>
<evidence type="ECO:0000313" key="12">
    <source>
        <dbReference type="EMBL" id="ARU77457.1"/>
    </source>
</evidence>
<dbReference type="InterPro" id="IPR022669">
    <property type="entry name" value="Ribosomal_uL2_C"/>
</dbReference>
<dbReference type="InterPro" id="IPR022666">
    <property type="entry name" value="Ribosomal_uL2_RNA-bd_dom"/>
</dbReference>
<evidence type="ECO:0000256" key="2">
    <source>
        <dbReference type="ARBA" id="ARBA00011838"/>
    </source>
</evidence>
<evidence type="ECO:0000313" key="11">
    <source>
        <dbReference type="EMBL" id="AGN72468.1"/>
    </source>
</evidence>
<dbReference type="NCBIfam" id="TIGR01171">
    <property type="entry name" value="rplB_bact"/>
    <property type="match status" value="1"/>
</dbReference>
<feature type="region of interest" description="Disordered" evidence="7">
    <location>
        <begin position="30"/>
        <end position="55"/>
    </location>
</feature>
<dbReference type="Pfam" id="PF00181">
    <property type="entry name" value="Ribosomal_L2_N"/>
    <property type="match status" value="1"/>
</dbReference>
<dbReference type="GO" id="GO:0009507">
    <property type="term" value="C:chloroplast"/>
    <property type="evidence" value="ECO:0007669"/>
    <property type="project" value="UniProtKB-SubCell"/>
</dbReference>
<feature type="region of interest" description="Disordered" evidence="7">
    <location>
        <begin position="222"/>
        <end position="243"/>
    </location>
</feature>
<dbReference type="GO" id="GO:0003735">
    <property type="term" value="F:structural constituent of ribosome"/>
    <property type="evidence" value="ECO:0007669"/>
    <property type="project" value="InterPro"/>
</dbReference>
<dbReference type="PANTHER" id="PTHR13691">
    <property type="entry name" value="RIBOSOMAL PROTEIN L2"/>
    <property type="match status" value="1"/>
</dbReference>
<feature type="domain" description="Large ribosomal subunit protein uL2 C-terminal" evidence="8">
    <location>
        <begin position="124"/>
        <end position="253"/>
    </location>
</feature>
<dbReference type="Gene3D" id="4.10.950.10">
    <property type="entry name" value="Ribosomal protein L2, domain 3"/>
    <property type="match status" value="1"/>
</dbReference>
<dbReference type="GO" id="GO:0016740">
    <property type="term" value="F:transferase activity"/>
    <property type="evidence" value="ECO:0007669"/>
    <property type="project" value="InterPro"/>
</dbReference>
<evidence type="ECO:0000256" key="3">
    <source>
        <dbReference type="ARBA" id="ARBA00022640"/>
    </source>
</evidence>
<comment type="subcellular location">
    <subcellularLocation>
        <location evidence="6">Plastid</location>
        <location evidence="6">Chloroplast</location>
    </subcellularLocation>
</comment>
<dbReference type="Gene3D" id="2.40.50.140">
    <property type="entry name" value="Nucleic acid-binding proteins"/>
    <property type="match status" value="1"/>
</dbReference>
<evidence type="ECO:0000313" key="10">
    <source>
        <dbReference type="EMBL" id="AGL10893.1"/>
    </source>
</evidence>
<geneLocation type="chloroplast" evidence="10"/>
<feature type="compositionally biased region" description="Polar residues" evidence="7">
    <location>
        <begin position="37"/>
        <end position="48"/>
    </location>
</feature>
<dbReference type="GO" id="GO:0005762">
    <property type="term" value="C:mitochondrial large ribosomal subunit"/>
    <property type="evidence" value="ECO:0007669"/>
    <property type="project" value="TreeGrafter"/>
</dbReference>
<evidence type="ECO:0000256" key="5">
    <source>
        <dbReference type="ARBA" id="ARBA00023274"/>
    </source>
</evidence>
<evidence type="ECO:0000259" key="9">
    <source>
        <dbReference type="SMART" id="SM01383"/>
    </source>
</evidence>
<dbReference type="SMART" id="SM01382">
    <property type="entry name" value="Ribosomal_L2_C"/>
    <property type="match status" value="1"/>
</dbReference>
<accession>A0A023HHQ5</accession>
<evidence type="ECO:0000259" key="8">
    <source>
        <dbReference type="SMART" id="SM01382"/>
    </source>
</evidence>
<dbReference type="GeneID" id="18667191"/>
<dbReference type="InterPro" id="IPR022671">
    <property type="entry name" value="Ribosomal_uL2_CS"/>
</dbReference>
<dbReference type="InterPro" id="IPR002171">
    <property type="entry name" value="Ribosomal_uL2"/>
</dbReference>
<dbReference type="InterPro" id="IPR008991">
    <property type="entry name" value="Translation_prot_SH3-like_sf"/>
</dbReference>
<dbReference type="PROSITE" id="PS00467">
    <property type="entry name" value="RIBOSOMAL_L2"/>
    <property type="match status" value="1"/>
</dbReference>
<reference evidence="11" key="2">
    <citation type="submission" date="2013-03" db="EMBL/GenBank/DDBJ databases">
        <title>Organelle genomes of microalga Chlorella protothecoides reveal evolution from autotroph to heterotroph.</title>
        <authorList>
            <person name="Yan D."/>
            <person name="Wang Y."/>
            <person name="Shen Y."/>
            <person name="Gong J."/>
            <person name="Gao C."/>
            <person name="Jiang H."/>
            <person name="Dai J."/>
            <person name="Wu Q."/>
        </authorList>
    </citation>
    <scope>NUCLEOTIDE SEQUENCE</scope>
</reference>
<dbReference type="FunFam" id="2.30.30.30:FF:000001">
    <property type="entry name" value="50S ribosomal protein L2"/>
    <property type="match status" value="1"/>
</dbReference>